<dbReference type="InterPro" id="IPR012944">
    <property type="entry name" value="SusD_RagB_dom"/>
</dbReference>
<evidence type="ECO:0000313" key="9">
    <source>
        <dbReference type="EMBL" id="MCG4960885.1"/>
    </source>
</evidence>
<dbReference type="RefSeq" id="WP_013612828.1">
    <property type="nucleotide sequence ID" value="NZ_CABJFF010000009.1"/>
</dbReference>
<evidence type="ECO:0000313" key="12">
    <source>
        <dbReference type="Proteomes" id="UP000284243"/>
    </source>
</evidence>
<dbReference type="Proteomes" id="UP001212263">
    <property type="component" value="Unassembled WGS sequence"/>
</dbReference>
<dbReference type="Proteomes" id="UP001199750">
    <property type="component" value="Unassembled WGS sequence"/>
</dbReference>
<keyword evidence="3 6" id="KW-0732">Signal</keyword>
<dbReference type="Proteomes" id="UP000284243">
    <property type="component" value="Unassembled WGS sequence"/>
</dbReference>
<accession>A0A1Y3ZNL3</accession>
<keyword evidence="5" id="KW-0998">Cell outer membrane</keyword>
<dbReference type="Pfam" id="PF07980">
    <property type="entry name" value="SusD_RagB"/>
    <property type="match status" value="1"/>
</dbReference>
<feature type="domain" description="RagB/SusD" evidence="7">
    <location>
        <begin position="377"/>
        <end position="465"/>
    </location>
</feature>
<evidence type="ECO:0000256" key="6">
    <source>
        <dbReference type="SAM" id="SignalP"/>
    </source>
</evidence>
<evidence type="ECO:0000313" key="11">
    <source>
        <dbReference type="EMBL" id="RGU54750.1"/>
    </source>
</evidence>
<proteinExistence type="inferred from homology"/>
<dbReference type="Gene3D" id="1.25.40.390">
    <property type="match status" value="1"/>
</dbReference>
<evidence type="ECO:0000259" key="8">
    <source>
        <dbReference type="Pfam" id="PF14322"/>
    </source>
</evidence>
<dbReference type="OMA" id="YEMDEND"/>
<reference evidence="11 12" key="1">
    <citation type="submission" date="2018-08" db="EMBL/GenBank/DDBJ databases">
        <title>A genome reference for cultivated species of the human gut microbiota.</title>
        <authorList>
            <person name="Zou Y."/>
            <person name="Xue W."/>
            <person name="Luo G."/>
        </authorList>
    </citation>
    <scope>NUCLEOTIDE SEQUENCE [LARGE SCALE GENOMIC DNA]</scope>
    <source>
        <strain evidence="11 12">AF16-14</strain>
    </source>
</reference>
<organism evidence="11 12">
    <name type="scientific">Odoribacter splanchnicus</name>
    <dbReference type="NCBI Taxonomy" id="28118"/>
    <lineage>
        <taxon>Bacteria</taxon>
        <taxon>Pseudomonadati</taxon>
        <taxon>Bacteroidota</taxon>
        <taxon>Bacteroidia</taxon>
        <taxon>Bacteroidales</taxon>
        <taxon>Odoribacteraceae</taxon>
        <taxon>Odoribacter</taxon>
    </lineage>
</organism>
<evidence type="ECO:0000256" key="2">
    <source>
        <dbReference type="ARBA" id="ARBA00006275"/>
    </source>
</evidence>
<feature type="chain" id="PRO_5030037898" evidence="6">
    <location>
        <begin position="22"/>
        <end position="504"/>
    </location>
</feature>
<evidence type="ECO:0000256" key="3">
    <source>
        <dbReference type="ARBA" id="ARBA00022729"/>
    </source>
</evidence>
<dbReference type="EMBL" id="JAQMRD010000003">
    <property type="protein sequence ID" value="MDB9222167.1"/>
    <property type="molecule type" value="Genomic_DNA"/>
</dbReference>
<evidence type="ECO:0000256" key="1">
    <source>
        <dbReference type="ARBA" id="ARBA00004442"/>
    </source>
</evidence>
<dbReference type="EMBL" id="QRYC01000026">
    <property type="protein sequence ID" value="RGU54750.1"/>
    <property type="molecule type" value="Genomic_DNA"/>
</dbReference>
<protein>
    <submittedName>
        <fullName evidence="11">RagB/SusD family nutrient uptake outer membrane protein</fullName>
    </submittedName>
</protein>
<dbReference type="PROSITE" id="PS51257">
    <property type="entry name" value="PROKAR_LIPOPROTEIN"/>
    <property type="match status" value="1"/>
</dbReference>
<dbReference type="SUPFAM" id="SSF48452">
    <property type="entry name" value="TPR-like"/>
    <property type="match status" value="1"/>
</dbReference>
<dbReference type="InterPro" id="IPR033985">
    <property type="entry name" value="SusD-like_N"/>
</dbReference>
<keyword evidence="4" id="KW-0472">Membrane</keyword>
<feature type="domain" description="SusD-like N-terminal" evidence="8">
    <location>
        <begin position="23"/>
        <end position="206"/>
    </location>
</feature>
<reference evidence="10" key="3">
    <citation type="submission" date="2023-01" db="EMBL/GenBank/DDBJ databases">
        <title>Human gut microbiome strain richness.</title>
        <authorList>
            <person name="Chen-Liaw A."/>
        </authorList>
    </citation>
    <scope>NUCLEOTIDE SEQUENCE</scope>
    <source>
        <strain evidence="10">RTP21484st1_B7_RTP21484_190118</strain>
    </source>
</reference>
<comment type="subcellular location">
    <subcellularLocation>
        <location evidence="1">Cell outer membrane</location>
    </subcellularLocation>
</comment>
<name>A0A1Y3ZNL3_9BACT</name>
<evidence type="ECO:0000259" key="7">
    <source>
        <dbReference type="Pfam" id="PF07980"/>
    </source>
</evidence>
<dbReference type="InterPro" id="IPR011990">
    <property type="entry name" value="TPR-like_helical_dom_sf"/>
</dbReference>
<dbReference type="Pfam" id="PF14322">
    <property type="entry name" value="SusD-like_3"/>
    <property type="match status" value="1"/>
</dbReference>
<dbReference type="EMBL" id="JAKNDN010000027">
    <property type="protein sequence ID" value="MCG4960885.1"/>
    <property type="molecule type" value="Genomic_DNA"/>
</dbReference>
<evidence type="ECO:0000256" key="4">
    <source>
        <dbReference type="ARBA" id="ARBA00023136"/>
    </source>
</evidence>
<sequence>MKKNIIYSLSLFLLLSLSACNQWLEVEPKTEIKSDKMFENETGFRDALIGCYMMMADSTLYGRESTVCFFDVLAQQYDMATNNPYNNLKQYRYESYTGTIDGIWQKTYRIIANLNALLEVSDEKKAILHPTTYGIIKGEAIGLRAFLHFELLRIFGWGNLENQPSNLDKLSIPYVTEYSKVLTKQSTVKEVLGYIHRDLAEADSLLNYWDSYGTAIKGDDYEMDENDLFFKERKSRFNYYAVKATEARVCMWEGKYKEALEAIEELFMKKQVIPWVDPESSVHVEEKMRDLSFTAEHIFYLEVNQLYKTLRPYVEQYKINADFSSTDNEKVFYTTKTKGESLYEIADGTGVSDIRYMRWFNKTEAKAWTFLKFYEPADSESRAKNKMPLMRKPEMYYYAAECYNNLNNPQKAVDALNAVRVARGILYEKNLPASLSKEEISREIQKEWQKEFAGEGQLFFYYKRLGLNIPNASLGAGDALFVLPLPETEVEIGGREDYGNSINK</sequence>
<comment type="similarity">
    <text evidence="2">Belongs to the SusD family.</text>
</comment>
<evidence type="ECO:0000313" key="10">
    <source>
        <dbReference type="EMBL" id="MDB9222167.1"/>
    </source>
</evidence>
<reference evidence="9" key="2">
    <citation type="submission" date="2022-01" db="EMBL/GenBank/DDBJ databases">
        <title>Collection of gut derived symbiotic bacterial strains cultured from healthy donors.</title>
        <authorList>
            <person name="Lin H."/>
            <person name="Kohout C."/>
            <person name="Waligurski E."/>
            <person name="Pamer E.G."/>
        </authorList>
    </citation>
    <scope>NUCLEOTIDE SEQUENCE</scope>
    <source>
        <strain evidence="9">DFI.1.149</strain>
    </source>
</reference>
<dbReference type="GO" id="GO:0009279">
    <property type="term" value="C:cell outer membrane"/>
    <property type="evidence" value="ECO:0007669"/>
    <property type="project" value="UniProtKB-SubCell"/>
</dbReference>
<gene>
    <name evidence="11" type="ORF">DWW57_14980</name>
    <name evidence="9" type="ORF">L0P03_13665</name>
    <name evidence="10" type="ORF">PN645_04000</name>
</gene>
<dbReference type="GeneID" id="61275882"/>
<evidence type="ECO:0000256" key="5">
    <source>
        <dbReference type="ARBA" id="ARBA00023237"/>
    </source>
</evidence>
<dbReference type="AlphaFoldDB" id="A0A1Y3ZNL3"/>
<feature type="signal peptide" evidence="6">
    <location>
        <begin position="1"/>
        <end position="21"/>
    </location>
</feature>
<comment type="caution">
    <text evidence="11">The sequence shown here is derived from an EMBL/GenBank/DDBJ whole genome shotgun (WGS) entry which is preliminary data.</text>
</comment>